<dbReference type="NCBIfam" id="TIGR00996">
    <property type="entry name" value="Mtu_fam_mce"/>
    <property type="match status" value="1"/>
</dbReference>
<evidence type="ECO:0000259" key="3">
    <source>
        <dbReference type="Pfam" id="PF02470"/>
    </source>
</evidence>
<dbReference type="InterPro" id="IPR024516">
    <property type="entry name" value="Mce_C"/>
</dbReference>
<dbReference type="PANTHER" id="PTHR33371:SF18">
    <property type="entry name" value="MCE-FAMILY PROTEIN MCE3C"/>
    <property type="match status" value="1"/>
</dbReference>
<feature type="region of interest" description="Disordered" evidence="1">
    <location>
        <begin position="340"/>
        <end position="442"/>
    </location>
</feature>
<dbReference type="Pfam" id="PF02470">
    <property type="entry name" value="MlaD"/>
    <property type="match status" value="1"/>
</dbReference>
<feature type="domain" description="Mce/MlaD" evidence="3">
    <location>
        <begin position="43"/>
        <end position="117"/>
    </location>
</feature>
<evidence type="ECO:0000313" key="6">
    <source>
        <dbReference type="Proteomes" id="UP000466683"/>
    </source>
</evidence>
<organism evidence="5 6">
    <name type="scientific">Mycolicibacterium boenickei</name>
    <dbReference type="NCBI Taxonomy" id="146017"/>
    <lineage>
        <taxon>Bacteria</taxon>
        <taxon>Bacillati</taxon>
        <taxon>Actinomycetota</taxon>
        <taxon>Actinomycetes</taxon>
        <taxon>Mycobacteriales</taxon>
        <taxon>Mycobacteriaceae</taxon>
        <taxon>Mycolicibacterium</taxon>
    </lineage>
</organism>
<keyword evidence="2" id="KW-1133">Transmembrane helix</keyword>
<dbReference type="Proteomes" id="UP000466683">
    <property type="component" value="Chromosome"/>
</dbReference>
<keyword evidence="2" id="KW-0472">Membrane</keyword>
<dbReference type="InterPro" id="IPR003399">
    <property type="entry name" value="Mce/MlaD"/>
</dbReference>
<feature type="compositionally biased region" description="Pro residues" evidence="1">
    <location>
        <begin position="394"/>
        <end position="411"/>
    </location>
</feature>
<feature type="domain" description="Mammalian cell entry C-terminal" evidence="4">
    <location>
        <begin position="125"/>
        <end position="304"/>
    </location>
</feature>
<feature type="transmembrane region" description="Helical" evidence="2">
    <location>
        <begin position="15"/>
        <end position="34"/>
    </location>
</feature>
<dbReference type="InterPro" id="IPR052336">
    <property type="entry name" value="MlaD_Phospholipid_Transporter"/>
</dbReference>
<feature type="compositionally biased region" description="Basic and acidic residues" evidence="1">
    <location>
        <begin position="383"/>
        <end position="393"/>
    </location>
</feature>
<dbReference type="EMBL" id="AP022579">
    <property type="protein sequence ID" value="BBX94156.1"/>
    <property type="molecule type" value="Genomic_DNA"/>
</dbReference>
<feature type="compositionally biased region" description="Pro residues" evidence="1">
    <location>
        <begin position="418"/>
        <end position="435"/>
    </location>
</feature>
<evidence type="ECO:0000259" key="4">
    <source>
        <dbReference type="Pfam" id="PF11887"/>
    </source>
</evidence>
<name>A0ABN5ZJ06_9MYCO</name>
<evidence type="ECO:0000256" key="1">
    <source>
        <dbReference type="SAM" id="MobiDB-lite"/>
    </source>
</evidence>
<protein>
    <submittedName>
        <fullName evidence="5">Mammalian cell entry protein</fullName>
    </submittedName>
</protein>
<sequence length="442" mass="46741">MRGEMKSFSERNPRTIGLIGIAITIVIAAAALNFDKLPMLSSTKEYSAYFADAGGLNTGATVRVSGFAVGKVHRIRLDGRRVLVDFTVDSAIRLGEQSEAAIKVKSLLGTKVIDVIPRGSGQLRETIPLERTTSPYQLPDALGDLATTVEGLNTDSLSAALDTMAQTFAGTPPDVKIAVAGVARLSETINKRDSALRNLLTNARKATAVLANRSDQVVGLVRDSNALLAELRTQGDALDRVSQDISRAATQLRGFIADNRQQLHPMLDKLNGVLTIVDNRKERLQEAIKLLNKYALSLGESVGSGPFFKAYIPNLIPGQIAQPFIDAAFSDLGLDPATLLPSERVDPPVGQPGTPALPVPFPRTGQGGEPRLNLPDAITGKPGDPRYPYREPEPAPAPGGPPPGPPAPPIPGLESTPEPTPSPVFVPAPGEPMNPTPAGEGQ</sequence>
<dbReference type="Pfam" id="PF11887">
    <property type="entry name" value="Mce4_CUP1"/>
    <property type="match status" value="1"/>
</dbReference>
<reference evidence="5 6" key="1">
    <citation type="journal article" date="2019" name="Emerg. Microbes Infect.">
        <title>Comprehensive subspecies identification of 175 nontuberculous mycobacteria species based on 7547 genomic profiles.</title>
        <authorList>
            <person name="Matsumoto Y."/>
            <person name="Kinjo T."/>
            <person name="Motooka D."/>
            <person name="Nabeya D."/>
            <person name="Jung N."/>
            <person name="Uechi K."/>
            <person name="Horii T."/>
            <person name="Iida T."/>
            <person name="Fujita J."/>
            <person name="Nakamura S."/>
        </authorList>
    </citation>
    <scope>NUCLEOTIDE SEQUENCE [LARGE SCALE GENOMIC DNA]</scope>
    <source>
        <strain evidence="5 6">JCM 15653</strain>
    </source>
</reference>
<evidence type="ECO:0000256" key="2">
    <source>
        <dbReference type="SAM" id="Phobius"/>
    </source>
</evidence>
<keyword evidence="6" id="KW-1185">Reference proteome</keyword>
<keyword evidence="2" id="KW-0812">Transmembrane</keyword>
<accession>A0ABN5ZJ06</accession>
<dbReference type="InterPro" id="IPR005693">
    <property type="entry name" value="Mce"/>
</dbReference>
<evidence type="ECO:0000313" key="5">
    <source>
        <dbReference type="EMBL" id="BBX94156.1"/>
    </source>
</evidence>
<dbReference type="PANTHER" id="PTHR33371">
    <property type="entry name" value="INTERMEMBRANE PHOSPHOLIPID TRANSPORT SYSTEM BINDING PROTEIN MLAD-RELATED"/>
    <property type="match status" value="1"/>
</dbReference>
<dbReference type="PRINTS" id="PR01782">
    <property type="entry name" value="MCEVIRFACTOR"/>
</dbReference>
<gene>
    <name evidence="5" type="ORF">MBOE_58050</name>
</gene>
<proteinExistence type="predicted"/>